<dbReference type="InterPro" id="IPR010349">
    <property type="entry name" value="Asparaginase_II"/>
</dbReference>
<dbReference type="PANTHER" id="PTHR42110:SF1">
    <property type="entry name" value="L-ASPARAGINASE, PUTATIVE (AFU_ORTHOLOGUE AFUA_3G11890)-RELATED"/>
    <property type="match status" value="1"/>
</dbReference>
<proteinExistence type="predicted"/>
<dbReference type="PANTHER" id="PTHR42110">
    <property type="entry name" value="L-ASPARAGINASE, PUTATIVE (AFU_ORTHOLOGUE AFUA_3G11890)-RELATED"/>
    <property type="match status" value="1"/>
</dbReference>
<reference evidence="1" key="1">
    <citation type="submission" date="2020-09" db="EMBL/GenBank/DDBJ databases">
        <title>Hoyosella lacisalsi sp. nov., a halotolerant actinobacterium isolated from soil of Lake Gudzhirganskoe.</title>
        <authorList>
            <person name="Yang Q."/>
            <person name="Guo P.Y."/>
            <person name="Liu S.W."/>
            <person name="Li F.N."/>
            <person name="Sun C.H."/>
        </authorList>
    </citation>
    <scope>NUCLEOTIDE SEQUENCE</scope>
    <source>
        <strain evidence="1">G463</strain>
    </source>
</reference>
<gene>
    <name evidence="1" type="ORF">HT102_05200</name>
</gene>
<name>A0A927PLJ0_9ACTN</name>
<organism evidence="1 2">
    <name type="scientific">Lolliginicoccus lacisalsi</name>
    <dbReference type="NCBI Taxonomy" id="2742202"/>
    <lineage>
        <taxon>Bacteria</taxon>
        <taxon>Bacillati</taxon>
        <taxon>Actinomycetota</taxon>
        <taxon>Actinomycetes</taxon>
        <taxon>Mycobacteriales</taxon>
        <taxon>Hoyosellaceae</taxon>
        <taxon>Lolliginicoccus</taxon>
    </lineage>
</organism>
<comment type="caution">
    <text evidence="1">The sequence shown here is derived from an EMBL/GenBank/DDBJ whole genome shotgun (WGS) entry which is preliminary data.</text>
</comment>
<dbReference type="Proteomes" id="UP000642993">
    <property type="component" value="Unassembled WGS sequence"/>
</dbReference>
<dbReference type="EMBL" id="JACYWE010000002">
    <property type="protein sequence ID" value="MBD8505879.1"/>
    <property type="molecule type" value="Genomic_DNA"/>
</dbReference>
<dbReference type="Pfam" id="PF06089">
    <property type="entry name" value="Asparaginase_II"/>
    <property type="match status" value="1"/>
</dbReference>
<evidence type="ECO:0000313" key="2">
    <source>
        <dbReference type="Proteomes" id="UP000642993"/>
    </source>
</evidence>
<accession>A0A927PLJ0</accession>
<dbReference type="RefSeq" id="WP_192038331.1">
    <property type="nucleotide sequence ID" value="NZ_JACYWE010000002.1"/>
</dbReference>
<evidence type="ECO:0000313" key="1">
    <source>
        <dbReference type="EMBL" id="MBD8505879.1"/>
    </source>
</evidence>
<protein>
    <submittedName>
        <fullName evidence="1">Asparaginase</fullName>
    </submittedName>
</protein>
<keyword evidence="2" id="KW-1185">Reference proteome</keyword>
<sequence>MTSTARFVPLVDVVRSGFTECTHYGSLIVLDKDGESLLELGDARSPLFPRSTNKPLQSVGLLRAGYQPASRDELALATSSHCAEPQHLAIIERMLGSAGLREEHLLCPPDMPWCEQSRARMLASGHGPRRIFMNCSGKHAAMLATCQRNGWPLDTYLQPDHPLQEVITSTVRDLSDADEAPLGIDGCGLPIIPVPLAGLARAFARLVSAPSGSHEHAVAAAARAHPLLLSGTGAPDAVTMAAIPGMLCKSGADGVFAGALADGRSFAFKISDGHDRARLPLVRAVLEHLDVAEAGELPASPVLGGGHTVGEIRARVSPVAR</sequence>
<dbReference type="AlphaFoldDB" id="A0A927PLJ0"/>